<organism evidence="2 3">
    <name type="scientific">Actinomadura algeriensis</name>
    <dbReference type="NCBI Taxonomy" id="1679523"/>
    <lineage>
        <taxon>Bacteria</taxon>
        <taxon>Bacillati</taxon>
        <taxon>Actinomycetota</taxon>
        <taxon>Actinomycetes</taxon>
        <taxon>Streptosporangiales</taxon>
        <taxon>Thermomonosporaceae</taxon>
        <taxon>Actinomadura</taxon>
    </lineage>
</organism>
<dbReference type="Proteomes" id="UP000627838">
    <property type="component" value="Unassembled WGS sequence"/>
</dbReference>
<protein>
    <submittedName>
        <fullName evidence="2">Uncharacterized protein</fullName>
    </submittedName>
</protein>
<name>A0ABR9JZZ1_9ACTN</name>
<dbReference type="RefSeq" id="WP_192761833.1">
    <property type="nucleotide sequence ID" value="NZ_JADBDZ010000001.1"/>
</dbReference>
<accession>A0ABR9JZZ1</accession>
<evidence type="ECO:0000256" key="1">
    <source>
        <dbReference type="SAM" id="MobiDB-lite"/>
    </source>
</evidence>
<dbReference type="EMBL" id="JADBDZ010000001">
    <property type="protein sequence ID" value="MBE1535680.1"/>
    <property type="molecule type" value="Genomic_DNA"/>
</dbReference>
<evidence type="ECO:0000313" key="2">
    <source>
        <dbReference type="EMBL" id="MBE1535680.1"/>
    </source>
</evidence>
<comment type="caution">
    <text evidence="2">The sequence shown here is derived from an EMBL/GenBank/DDBJ whole genome shotgun (WGS) entry which is preliminary data.</text>
</comment>
<reference evidence="2 3" key="1">
    <citation type="submission" date="2020-10" db="EMBL/GenBank/DDBJ databases">
        <title>Sequencing the genomes of 1000 actinobacteria strains.</title>
        <authorList>
            <person name="Klenk H.-P."/>
        </authorList>
    </citation>
    <scope>NUCLEOTIDE SEQUENCE [LARGE SCALE GENOMIC DNA]</scope>
    <source>
        <strain evidence="2 3">DSM 46744</strain>
    </source>
</reference>
<keyword evidence="3" id="KW-1185">Reference proteome</keyword>
<gene>
    <name evidence="2" type="ORF">H4W34_005513</name>
</gene>
<feature type="region of interest" description="Disordered" evidence="1">
    <location>
        <begin position="1"/>
        <end position="32"/>
    </location>
</feature>
<sequence>MIFLPRRTGSRRRLAPGARAAPARRRPPTGRPWITFGGGEYMNYVKPGLRYTPAHAGAR</sequence>
<evidence type="ECO:0000313" key="3">
    <source>
        <dbReference type="Proteomes" id="UP000627838"/>
    </source>
</evidence>
<proteinExistence type="predicted"/>